<evidence type="ECO:0000313" key="1">
    <source>
        <dbReference type="EMBL" id="GAA4331717.1"/>
    </source>
</evidence>
<dbReference type="Proteomes" id="UP001500975">
    <property type="component" value="Unassembled WGS sequence"/>
</dbReference>
<evidence type="ECO:0008006" key="3">
    <source>
        <dbReference type="Google" id="ProtNLM"/>
    </source>
</evidence>
<sequence length="442" mass="47951">MRLVARDCSPLAPQPTAAEAAWLRRLATNVRATDLVVPISGERDEDEPVVYCAWDGTWWAGRYVGSLSFEGHSLTIEPRFGLATLRNWLFEATSVVLTDAPGKLREDESFIAQLLASVWAHGFVEAARHGLPALRRDVSTKGPTIRGRLDVPASLRMIAAGGGQVVSIRSERSLDHAASDAIVAAYEVLRRWLGVPDEQWMPARAKELIPNLMAVTGARPRVPTKAELDRIRYTPITAGFAPIAELSRQIANRRGLAADIDASGETKGVLLDVAELWEMYVLSVLRKAAAPLTVTHGTREKAATKKMLHSDVTGQGLGTLIPDAILHAGGQVQGLVDAKYKSLHPSASAPNGPQREDLYQMAAYLGRFIPAVGRMSWGVLAYPLDPARPSIPQAEQLSPWSLDGGRKVVFTSLPHVASDAVTKLRALMAPVAAERDRWQAQA</sequence>
<dbReference type="Pfam" id="PF10117">
    <property type="entry name" value="McrBC"/>
    <property type="match status" value="1"/>
</dbReference>
<dbReference type="RefSeq" id="WP_345535797.1">
    <property type="nucleotide sequence ID" value="NZ_BAABGJ010000004.1"/>
</dbReference>
<protein>
    <recommendedName>
        <fullName evidence="3">Restriction endonuclease</fullName>
    </recommendedName>
</protein>
<dbReference type="InterPro" id="IPR019292">
    <property type="entry name" value="McrC"/>
</dbReference>
<proteinExistence type="predicted"/>
<name>A0ABP8GYJ7_9BURK</name>
<comment type="caution">
    <text evidence="1">The sequence shown here is derived from an EMBL/GenBank/DDBJ whole genome shotgun (WGS) entry which is preliminary data.</text>
</comment>
<dbReference type="PANTHER" id="PTHR38733:SF1">
    <property type="entry name" value="TYPE IV METHYL-DIRECTED RESTRICTION ENZYME ECOKMCRBC"/>
    <property type="match status" value="1"/>
</dbReference>
<reference evidence="2" key="1">
    <citation type="journal article" date="2019" name="Int. J. Syst. Evol. Microbiol.">
        <title>The Global Catalogue of Microorganisms (GCM) 10K type strain sequencing project: providing services to taxonomists for standard genome sequencing and annotation.</title>
        <authorList>
            <consortium name="The Broad Institute Genomics Platform"/>
            <consortium name="The Broad Institute Genome Sequencing Center for Infectious Disease"/>
            <person name="Wu L."/>
            <person name="Ma J."/>
        </authorList>
    </citation>
    <scope>NUCLEOTIDE SEQUENCE [LARGE SCALE GENOMIC DNA]</scope>
    <source>
        <strain evidence="2">JCM 17804</strain>
    </source>
</reference>
<organism evidence="1 2">
    <name type="scientific">Variovorax defluvii</name>
    <dbReference type="NCBI Taxonomy" id="913761"/>
    <lineage>
        <taxon>Bacteria</taxon>
        <taxon>Pseudomonadati</taxon>
        <taxon>Pseudomonadota</taxon>
        <taxon>Betaproteobacteria</taxon>
        <taxon>Burkholderiales</taxon>
        <taxon>Comamonadaceae</taxon>
        <taxon>Variovorax</taxon>
    </lineage>
</organism>
<accession>A0ABP8GYJ7</accession>
<dbReference type="EMBL" id="BAABGJ010000004">
    <property type="protein sequence ID" value="GAA4331717.1"/>
    <property type="molecule type" value="Genomic_DNA"/>
</dbReference>
<gene>
    <name evidence="1" type="ORF">GCM10023165_05970</name>
</gene>
<evidence type="ECO:0000313" key="2">
    <source>
        <dbReference type="Proteomes" id="UP001500975"/>
    </source>
</evidence>
<dbReference type="PANTHER" id="PTHR38733">
    <property type="entry name" value="PROTEIN MCRC"/>
    <property type="match status" value="1"/>
</dbReference>
<keyword evidence="2" id="KW-1185">Reference proteome</keyword>